<keyword evidence="2" id="KW-0378">Hydrolase</keyword>
<keyword evidence="3" id="KW-0645">Protease</keyword>
<organism evidence="3 4">
    <name type="scientific">Mycobacterium haemophilum</name>
    <dbReference type="NCBI Taxonomy" id="29311"/>
    <lineage>
        <taxon>Bacteria</taxon>
        <taxon>Bacillati</taxon>
        <taxon>Actinomycetota</taxon>
        <taxon>Actinomycetes</taxon>
        <taxon>Mycobacteriales</taxon>
        <taxon>Mycobacteriaceae</taxon>
        <taxon>Mycobacterium</taxon>
    </lineage>
</organism>
<dbReference type="RefSeq" id="WP_047315254.1">
    <property type="nucleotide sequence ID" value="NZ_LDPQ01000011.1"/>
</dbReference>
<reference evidence="3 4" key="1">
    <citation type="submission" date="2015-05" db="EMBL/GenBank/DDBJ databases">
        <title>Genome sequence of Mycobacterium haemophilum.</title>
        <authorList>
            <person name="Greninger A.L."/>
            <person name="Cunningham G."/>
            <person name="Miller S."/>
        </authorList>
    </citation>
    <scope>NUCLEOTIDE SEQUENCE [LARGE SCALE GENOMIC DNA]</scope>
    <source>
        <strain evidence="4">UC1</strain>
    </source>
</reference>
<dbReference type="GO" id="GO:0006508">
    <property type="term" value="P:proteolysis"/>
    <property type="evidence" value="ECO:0007669"/>
    <property type="project" value="InterPro"/>
</dbReference>
<dbReference type="InterPro" id="IPR012338">
    <property type="entry name" value="Beta-lactam/transpept-like"/>
</dbReference>
<dbReference type="Proteomes" id="UP000036334">
    <property type="component" value="Unassembled WGS sequence"/>
</dbReference>
<gene>
    <name evidence="3" type="ORF">ABH38_03280</name>
</gene>
<comment type="caution">
    <text evidence="3">The sequence shown here is derived from an EMBL/GenBank/DDBJ whole genome shotgun (WGS) entry which is preliminary data.</text>
</comment>
<dbReference type="PANTHER" id="PTHR30023">
    <property type="entry name" value="D-ALANYL-D-ALANINE CARBOXYPEPTIDASE"/>
    <property type="match status" value="1"/>
</dbReference>
<dbReference type="Pfam" id="PF02113">
    <property type="entry name" value="Peptidase_S13"/>
    <property type="match status" value="2"/>
</dbReference>
<comment type="similarity">
    <text evidence="1">Belongs to the peptidase S13 family.</text>
</comment>
<sequence>MTSVGLRWFTGPRRLIGLICKGLMTGLIAATAMAILAGHRATGEVDSPPPKQGRSQPALIRLDETLTAPDSGRLAATLAPLLANPELGTLTGQVADAMTGQLLWTQGERVPMQPASTTKVLTAAAALLTLDRDARLTTRVVTPARSGKPGQIVLVGGGDPALSAAPSDQDSWIRDAARIGDLAEQVRRSGFTPTSIQVDTSQFSGAEMAPGWDPADIDGGDIAPIESVMLDGGRTQPATADSPRSHTPALDAGRALADALGLDPADVVLTATPTVGRDIASVQSPPLMERLRTMMNTSDDVLAEAIGREVAAATHHPQSFAGTVQAVLDTVLNFGIDLNDASLHDASGLSTEDRLTADTLDQVLNTAASSKHQQLRPLLDLLPVAGRSGTLAHRFLDHDTQAAAGWLRAKTGTLTGTNALAGIVTNVDGRVLTFALIANGAGPHGRAALDTVAAALRSYDCETPTSADGLPVGEPPP</sequence>
<dbReference type="AlphaFoldDB" id="A0A0I9UPG4"/>
<dbReference type="PANTHER" id="PTHR30023:SF0">
    <property type="entry name" value="PENICILLIN-SENSITIVE CARBOXYPEPTIDASE A"/>
    <property type="match status" value="1"/>
</dbReference>
<keyword evidence="4" id="KW-1185">Reference proteome</keyword>
<evidence type="ECO:0000256" key="2">
    <source>
        <dbReference type="ARBA" id="ARBA00022801"/>
    </source>
</evidence>
<dbReference type="PRINTS" id="PR00922">
    <property type="entry name" value="DADACBPTASE3"/>
</dbReference>
<dbReference type="GO" id="GO:0000270">
    <property type="term" value="P:peptidoglycan metabolic process"/>
    <property type="evidence" value="ECO:0007669"/>
    <property type="project" value="TreeGrafter"/>
</dbReference>
<dbReference type="EMBL" id="LDPR01000002">
    <property type="protein sequence ID" value="KLO38687.1"/>
    <property type="molecule type" value="Genomic_DNA"/>
</dbReference>
<protein>
    <submittedName>
        <fullName evidence="3">D-alanyl-D-alanine carboxypeptidase</fullName>
    </submittedName>
</protein>
<dbReference type="PATRIC" id="fig|29311.18.peg.741"/>
<name>A0A0I9UPG4_9MYCO</name>
<dbReference type="SUPFAM" id="SSF56601">
    <property type="entry name" value="beta-lactamase/transpeptidase-like"/>
    <property type="match status" value="1"/>
</dbReference>
<dbReference type="Gene3D" id="3.50.80.20">
    <property type="entry name" value="D-Ala-D-Ala carboxypeptidase C, peptidase S13"/>
    <property type="match status" value="1"/>
</dbReference>
<keyword evidence="3" id="KW-0121">Carboxypeptidase</keyword>
<evidence type="ECO:0000256" key="1">
    <source>
        <dbReference type="ARBA" id="ARBA00006096"/>
    </source>
</evidence>
<proteinExistence type="inferred from homology"/>
<dbReference type="GO" id="GO:0004185">
    <property type="term" value="F:serine-type carboxypeptidase activity"/>
    <property type="evidence" value="ECO:0007669"/>
    <property type="project" value="InterPro"/>
</dbReference>
<dbReference type="InterPro" id="IPR000667">
    <property type="entry name" value="Peptidase_S13"/>
</dbReference>
<accession>A0A0I9UPG4</accession>
<evidence type="ECO:0000313" key="3">
    <source>
        <dbReference type="EMBL" id="KLO38687.1"/>
    </source>
</evidence>
<dbReference type="NCBIfam" id="TIGR00666">
    <property type="entry name" value="PBP4"/>
    <property type="match status" value="2"/>
</dbReference>
<dbReference type="STRING" id="1202450.B586_05320"/>
<evidence type="ECO:0000313" key="4">
    <source>
        <dbReference type="Proteomes" id="UP000036334"/>
    </source>
</evidence>
<dbReference type="Gene3D" id="3.40.710.10">
    <property type="entry name" value="DD-peptidase/beta-lactamase superfamily"/>
    <property type="match status" value="2"/>
</dbReference>